<proteinExistence type="predicted"/>
<evidence type="ECO:0000256" key="1">
    <source>
        <dbReference type="ARBA" id="ARBA00022723"/>
    </source>
</evidence>
<feature type="domain" description="Zinc finger DksA/TraR C4-type" evidence="6">
    <location>
        <begin position="81"/>
        <end position="108"/>
    </location>
</feature>
<dbReference type="Proteomes" id="UP000238220">
    <property type="component" value="Unassembled WGS sequence"/>
</dbReference>
<dbReference type="InterPro" id="IPR020458">
    <property type="entry name" value="Znf_DskA_TraR_CS"/>
</dbReference>
<evidence type="ECO:0000256" key="2">
    <source>
        <dbReference type="ARBA" id="ARBA00022771"/>
    </source>
</evidence>
<keyword evidence="5" id="KW-0175">Coiled coil</keyword>
<comment type="caution">
    <text evidence="7">The sequence shown here is derived from an EMBL/GenBank/DDBJ whole genome shotgun (WGS) entry which is preliminary data.</text>
</comment>
<sequence length="113" mass="12931">MPSSFDRMRFLEAERGRMTDQLARLESLRQHREDPVSPDFSEQIQQCQNDPVVEKLEAAARATLAQLDRAIERLSKQQGELCEDCGQAIDVARLKVLPAATRCRNCEEHRPSH</sequence>
<dbReference type="PROSITE" id="PS01102">
    <property type="entry name" value="ZF_DKSA_1"/>
    <property type="match status" value="1"/>
</dbReference>
<protein>
    <submittedName>
        <fullName evidence="7">Conjugal transfer protein TraR</fullName>
    </submittedName>
</protein>
<name>A0A2S5TEF7_9GAMM</name>
<evidence type="ECO:0000256" key="5">
    <source>
        <dbReference type="SAM" id="Coils"/>
    </source>
</evidence>
<feature type="coiled-coil region" evidence="5">
    <location>
        <begin position="53"/>
        <end position="84"/>
    </location>
</feature>
<gene>
    <name evidence="7" type="ORF">C3942_13985</name>
</gene>
<dbReference type="Pfam" id="PF01258">
    <property type="entry name" value="zf-dskA_traR"/>
    <property type="match status" value="1"/>
</dbReference>
<dbReference type="GO" id="GO:0008270">
    <property type="term" value="F:zinc ion binding"/>
    <property type="evidence" value="ECO:0007669"/>
    <property type="project" value="UniProtKB-KW"/>
</dbReference>
<evidence type="ECO:0000259" key="6">
    <source>
        <dbReference type="Pfam" id="PF01258"/>
    </source>
</evidence>
<evidence type="ECO:0000313" key="7">
    <source>
        <dbReference type="EMBL" id="PPE73373.1"/>
    </source>
</evidence>
<dbReference type="PROSITE" id="PS51128">
    <property type="entry name" value="ZF_DKSA_2"/>
    <property type="match status" value="1"/>
</dbReference>
<dbReference type="OrthoDB" id="6064855at2"/>
<organism evidence="7 8">
    <name type="scientific">Solimonas fluminis</name>
    <dbReference type="NCBI Taxonomy" id="2086571"/>
    <lineage>
        <taxon>Bacteria</taxon>
        <taxon>Pseudomonadati</taxon>
        <taxon>Pseudomonadota</taxon>
        <taxon>Gammaproteobacteria</taxon>
        <taxon>Nevskiales</taxon>
        <taxon>Nevskiaceae</taxon>
        <taxon>Solimonas</taxon>
    </lineage>
</organism>
<evidence type="ECO:0000313" key="8">
    <source>
        <dbReference type="Proteomes" id="UP000238220"/>
    </source>
</evidence>
<keyword evidence="1" id="KW-0479">Metal-binding</keyword>
<reference evidence="7 8" key="1">
    <citation type="submission" date="2018-02" db="EMBL/GenBank/DDBJ databases">
        <title>Genome sequencing of Solimonas sp. HR-BB.</title>
        <authorList>
            <person name="Lee Y."/>
            <person name="Jeon C.O."/>
        </authorList>
    </citation>
    <scope>NUCLEOTIDE SEQUENCE [LARGE SCALE GENOMIC DNA]</scope>
    <source>
        <strain evidence="7 8">HR-BB</strain>
    </source>
</reference>
<dbReference type="PANTHER" id="PTHR33823">
    <property type="entry name" value="RNA POLYMERASE-BINDING TRANSCRIPTION FACTOR DKSA-RELATED"/>
    <property type="match status" value="1"/>
</dbReference>
<evidence type="ECO:0000256" key="3">
    <source>
        <dbReference type="ARBA" id="ARBA00022833"/>
    </source>
</evidence>
<dbReference type="Gene3D" id="1.20.120.910">
    <property type="entry name" value="DksA, coiled-coil domain"/>
    <property type="match status" value="1"/>
</dbReference>
<dbReference type="PANTHER" id="PTHR33823:SF4">
    <property type="entry name" value="GENERAL STRESS PROTEIN 16O"/>
    <property type="match status" value="1"/>
</dbReference>
<feature type="zinc finger region" description="dksA C4-type" evidence="4">
    <location>
        <begin position="82"/>
        <end position="106"/>
    </location>
</feature>
<dbReference type="InterPro" id="IPR000962">
    <property type="entry name" value="Znf_DskA_TraR"/>
</dbReference>
<keyword evidence="3" id="KW-0862">Zinc</keyword>
<keyword evidence="2" id="KW-0863">Zinc-finger</keyword>
<dbReference type="AlphaFoldDB" id="A0A2S5TEF7"/>
<keyword evidence="8" id="KW-1185">Reference proteome</keyword>
<evidence type="ECO:0000256" key="4">
    <source>
        <dbReference type="PROSITE-ProRule" id="PRU00510"/>
    </source>
</evidence>
<dbReference type="EMBL" id="PSNW01000007">
    <property type="protein sequence ID" value="PPE73373.1"/>
    <property type="molecule type" value="Genomic_DNA"/>
</dbReference>
<accession>A0A2S5TEF7</accession>
<dbReference type="SUPFAM" id="SSF57716">
    <property type="entry name" value="Glucocorticoid receptor-like (DNA-binding domain)"/>
    <property type="match status" value="1"/>
</dbReference>